<dbReference type="Gene3D" id="1.25.40.1040">
    <property type="match status" value="1"/>
</dbReference>
<evidence type="ECO:0000313" key="4">
    <source>
        <dbReference type="Proteomes" id="UP000326570"/>
    </source>
</evidence>
<organism evidence="3 4">
    <name type="scientific">Adhaeribacter soli</name>
    <dbReference type="NCBI Taxonomy" id="2607655"/>
    <lineage>
        <taxon>Bacteria</taxon>
        <taxon>Pseudomonadati</taxon>
        <taxon>Bacteroidota</taxon>
        <taxon>Cytophagia</taxon>
        <taxon>Cytophagales</taxon>
        <taxon>Hymenobacteraceae</taxon>
        <taxon>Adhaeribacter</taxon>
    </lineage>
</organism>
<evidence type="ECO:0000313" key="3">
    <source>
        <dbReference type="EMBL" id="KAA9340736.1"/>
    </source>
</evidence>
<name>A0A5N1J2K7_9BACT</name>
<keyword evidence="4" id="KW-1185">Reference proteome</keyword>
<dbReference type="RefSeq" id="WP_150902663.1">
    <property type="nucleotide sequence ID" value="NZ_VTWT01000002.1"/>
</dbReference>
<dbReference type="EMBL" id="VTWT01000002">
    <property type="protein sequence ID" value="KAA9340736.1"/>
    <property type="molecule type" value="Genomic_DNA"/>
</dbReference>
<gene>
    <name evidence="3" type="ORF">F0P94_04730</name>
</gene>
<feature type="repeat" description="TPR" evidence="1">
    <location>
        <begin position="203"/>
        <end position="236"/>
    </location>
</feature>
<feature type="chain" id="PRO_5024896450" evidence="2">
    <location>
        <begin position="27"/>
        <end position="294"/>
    </location>
</feature>
<keyword evidence="2" id="KW-0732">Signal</keyword>
<keyword evidence="1" id="KW-0802">TPR repeat</keyword>
<dbReference type="Pfam" id="PF13181">
    <property type="entry name" value="TPR_8"/>
    <property type="match status" value="1"/>
</dbReference>
<accession>A0A5N1J2K7</accession>
<reference evidence="3 4" key="1">
    <citation type="submission" date="2019-09" db="EMBL/GenBank/DDBJ databases">
        <title>Genome sequence of Adhaeribacter sp. M2.</title>
        <authorList>
            <person name="Srinivasan S."/>
        </authorList>
    </citation>
    <scope>NUCLEOTIDE SEQUENCE [LARGE SCALE GENOMIC DNA]</scope>
    <source>
        <strain evidence="3 4">M2</strain>
    </source>
</reference>
<dbReference type="SUPFAM" id="SSF81901">
    <property type="entry name" value="HCP-like"/>
    <property type="match status" value="1"/>
</dbReference>
<protein>
    <submittedName>
        <fullName evidence="3">DUF2911 domain-containing protein</fullName>
    </submittedName>
</protein>
<dbReference type="Pfam" id="PF11138">
    <property type="entry name" value="DUF2911"/>
    <property type="match status" value="1"/>
</dbReference>
<evidence type="ECO:0000256" key="2">
    <source>
        <dbReference type="SAM" id="SignalP"/>
    </source>
</evidence>
<feature type="signal peptide" evidence="2">
    <location>
        <begin position="1"/>
        <end position="26"/>
    </location>
</feature>
<evidence type="ECO:0000256" key="1">
    <source>
        <dbReference type="PROSITE-ProRule" id="PRU00339"/>
    </source>
</evidence>
<sequence>MYKRLSPSVFAFLFSLSFLLSHFSFAQVTLPPVSPRAKLTQKVGLTEVTIDYSRPSLQGRKIFGDLVPYGSLWRTGANESTKITFVDNVTLEGNRVPAGTYALYTIPGENQWTIILHKDITLWGIDKYDQSKDLLRFNVPAQKNPNNVEAFTIDLTNYTQNSADLELLWAKTAVKFRLETEVDERVMAEIEQRMKDQKEPDYSLYYLAAGYLYNNDKDLNQALQWINKSISIDPKYWTVHLKAKILAKQKKYDQAIAAANESIFHAKKARNEDYVKLNQRYIAQWKKITKDKAV</sequence>
<dbReference type="Proteomes" id="UP000326570">
    <property type="component" value="Unassembled WGS sequence"/>
</dbReference>
<proteinExistence type="predicted"/>
<dbReference type="AlphaFoldDB" id="A0A5N1J2K7"/>
<dbReference type="InterPro" id="IPR019734">
    <property type="entry name" value="TPR_rpt"/>
</dbReference>
<dbReference type="PROSITE" id="PS50005">
    <property type="entry name" value="TPR"/>
    <property type="match status" value="1"/>
</dbReference>
<dbReference type="InterPro" id="IPR021314">
    <property type="entry name" value="DUF2911"/>
</dbReference>
<comment type="caution">
    <text evidence="3">The sequence shown here is derived from an EMBL/GenBank/DDBJ whole genome shotgun (WGS) entry which is preliminary data.</text>
</comment>